<dbReference type="GO" id="GO:0032259">
    <property type="term" value="P:methylation"/>
    <property type="evidence" value="ECO:0007669"/>
    <property type="project" value="UniProtKB-KW"/>
</dbReference>
<keyword evidence="2" id="KW-0808">Transferase</keyword>
<evidence type="ECO:0000259" key="1">
    <source>
        <dbReference type="PROSITE" id="PS50280"/>
    </source>
</evidence>
<sequence length="477" mass="53709">MDDSPGEEHLAFMQWAESAGIKIKGVTPARFPGRRLGMKATRTIKANETMLTIPVSLMLTIDSIPGSFTSRFPPGTSIHGIMAAFLTHGDPALLAALDPWRKVWPSYEEFADCMPVLWPEHLRVSNSSYEPTNSESERKVLLPPSISGLWNSFSKEPVGVDYDTRYQNLLSQQEKRLKDAWTHVRTAFPETKWETFAYYWCIINSRSFYYVSPGEDEPEDWNDAIGMVPFADYFNHVDDAACDVAFDGKRYTFKATRRYEKGEEIFMSYGAHSNDFLFVEYGFSLPTNPSDTIYLDDIIFSELTIAQKQELAGQEIFGYFPIPPPPPFPSPPPPVLRTSLPIPILPPKPKLTRTPKRNYEITPSGASKPTLFAASLTYMPTRDWRNYISGRSERGYNFTKSADIIRGWVGKYHAECRSAQGIIKGLLETTCSDSENGDGDGEGKVGSRAWEREKLRGLLERWVQIEGLCEGVLASGA</sequence>
<dbReference type="STRING" id="1448320.A0A319DFT7"/>
<organism evidence="2 3">
    <name type="scientific">Aspergillus ellipticus CBS 707.79</name>
    <dbReference type="NCBI Taxonomy" id="1448320"/>
    <lineage>
        <taxon>Eukaryota</taxon>
        <taxon>Fungi</taxon>
        <taxon>Dikarya</taxon>
        <taxon>Ascomycota</taxon>
        <taxon>Pezizomycotina</taxon>
        <taxon>Eurotiomycetes</taxon>
        <taxon>Eurotiomycetidae</taxon>
        <taxon>Eurotiales</taxon>
        <taxon>Aspergillaceae</taxon>
        <taxon>Aspergillus</taxon>
        <taxon>Aspergillus subgen. Circumdati</taxon>
    </lineage>
</organism>
<protein>
    <submittedName>
        <fullName evidence="2">Ribosomal N-lysine methyltransferase</fullName>
    </submittedName>
</protein>
<evidence type="ECO:0000313" key="3">
    <source>
        <dbReference type="Proteomes" id="UP000247810"/>
    </source>
</evidence>
<dbReference type="OrthoDB" id="341421at2759"/>
<dbReference type="InterPro" id="IPR001214">
    <property type="entry name" value="SET_dom"/>
</dbReference>
<dbReference type="Proteomes" id="UP000247810">
    <property type="component" value="Unassembled WGS sequence"/>
</dbReference>
<keyword evidence="3" id="KW-1185">Reference proteome</keyword>
<proteinExistence type="predicted"/>
<dbReference type="PROSITE" id="PS50280">
    <property type="entry name" value="SET"/>
    <property type="match status" value="1"/>
</dbReference>
<dbReference type="PANTHER" id="PTHR13271">
    <property type="entry name" value="UNCHARACTERIZED PUTATIVE METHYLTRANSFERASE"/>
    <property type="match status" value="1"/>
</dbReference>
<dbReference type="EMBL" id="KZ825841">
    <property type="protein sequence ID" value="PYH96201.1"/>
    <property type="molecule type" value="Genomic_DNA"/>
</dbReference>
<reference evidence="2 3" key="1">
    <citation type="submission" date="2018-02" db="EMBL/GenBank/DDBJ databases">
        <title>The genomes of Aspergillus section Nigri reveals drivers in fungal speciation.</title>
        <authorList>
            <consortium name="DOE Joint Genome Institute"/>
            <person name="Vesth T.C."/>
            <person name="Nybo J."/>
            <person name="Theobald S."/>
            <person name="Brandl J."/>
            <person name="Frisvad J.C."/>
            <person name="Nielsen K.F."/>
            <person name="Lyhne E.K."/>
            <person name="Kogle M.E."/>
            <person name="Kuo A."/>
            <person name="Riley R."/>
            <person name="Clum A."/>
            <person name="Nolan M."/>
            <person name="Lipzen A."/>
            <person name="Salamov A."/>
            <person name="Henrissat B."/>
            <person name="Wiebenga A."/>
            <person name="De vries R.P."/>
            <person name="Grigoriev I.V."/>
            <person name="Mortensen U.H."/>
            <person name="Andersen M.R."/>
            <person name="Baker S.E."/>
        </authorList>
    </citation>
    <scope>NUCLEOTIDE SEQUENCE [LARGE SCALE GENOMIC DNA]</scope>
    <source>
        <strain evidence="2 3">CBS 707.79</strain>
    </source>
</reference>
<feature type="domain" description="SET" evidence="1">
    <location>
        <begin position="24"/>
        <end position="270"/>
    </location>
</feature>
<keyword evidence="2" id="KW-0489">Methyltransferase</keyword>
<dbReference type="PANTHER" id="PTHR13271:SF137">
    <property type="entry name" value="SET DOMAIN-CONTAINING PROTEIN"/>
    <property type="match status" value="1"/>
</dbReference>
<dbReference type="VEuPathDB" id="FungiDB:BO71DRAFT_407936"/>
<evidence type="ECO:0000313" key="2">
    <source>
        <dbReference type="EMBL" id="PYH96201.1"/>
    </source>
</evidence>
<dbReference type="SUPFAM" id="SSF82199">
    <property type="entry name" value="SET domain"/>
    <property type="match status" value="1"/>
</dbReference>
<dbReference type="GO" id="GO:0016279">
    <property type="term" value="F:protein-lysine N-methyltransferase activity"/>
    <property type="evidence" value="ECO:0007669"/>
    <property type="project" value="TreeGrafter"/>
</dbReference>
<dbReference type="AlphaFoldDB" id="A0A319DFT7"/>
<dbReference type="Pfam" id="PF00856">
    <property type="entry name" value="SET"/>
    <property type="match status" value="1"/>
</dbReference>
<name>A0A319DFT7_9EURO</name>
<dbReference type="InterPro" id="IPR050600">
    <property type="entry name" value="SETD3_SETD6_MTase"/>
</dbReference>
<dbReference type="InterPro" id="IPR046341">
    <property type="entry name" value="SET_dom_sf"/>
</dbReference>
<gene>
    <name evidence="2" type="ORF">BO71DRAFT_407936</name>
</gene>
<dbReference type="Gene3D" id="3.90.1410.10">
    <property type="entry name" value="set domain protein methyltransferase, domain 1"/>
    <property type="match status" value="1"/>
</dbReference>
<accession>A0A319DFT7</accession>